<accession>A0A6M3KU41</accession>
<gene>
    <name evidence="1" type="ORF">MM415B02211_0015</name>
</gene>
<protein>
    <submittedName>
        <fullName evidence="1">Uncharacterized protein</fullName>
    </submittedName>
</protein>
<organism evidence="1">
    <name type="scientific">viral metagenome</name>
    <dbReference type="NCBI Taxonomy" id="1070528"/>
    <lineage>
        <taxon>unclassified sequences</taxon>
        <taxon>metagenomes</taxon>
        <taxon>organismal metagenomes</taxon>
    </lineage>
</organism>
<name>A0A6M3KU41_9ZZZZ</name>
<reference evidence="1" key="1">
    <citation type="submission" date="2020-03" db="EMBL/GenBank/DDBJ databases">
        <title>The deep terrestrial virosphere.</title>
        <authorList>
            <person name="Holmfeldt K."/>
            <person name="Nilsson E."/>
            <person name="Simone D."/>
            <person name="Lopez-Fernandez M."/>
            <person name="Wu X."/>
            <person name="de Brujin I."/>
            <person name="Lundin D."/>
            <person name="Andersson A."/>
            <person name="Bertilsson S."/>
            <person name="Dopson M."/>
        </authorList>
    </citation>
    <scope>NUCLEOTIDE SEQUENCE</scope>
    <source>
        <strain evidence="1">MM415B02211</strain>
    </source>
</reference>
<dbReference type="EMBL" id="MT142579">
    <property type="protein sequence ID" value="QJA85519.1"/>
    <property type="molecule type" value="Genomic_DNA"/>
</dbReference>
<sequence length="245" mass="25461">MYKKLLFVAVVVLSLCIIPFANADRPNGISRSQHLWVGQDSDDPATTVGEDDAYIKGTLEVDGAVRLDGAVTITGGLTSTTTRSFALQLGAGGSDGGNDVDDASVPALSAADGIPALIWANSGETTAVGWTFRLPSDFSSGLVVYALISSGADQTASPELIALDWAIFMNKDGVAFDAAEVPQTAVENAETGLSGTNEVLTLTADATAEALFVAGDWITLEFFNASTTDQTLELKGLEVTYTATQ</sequence>
<evidence type="ECO:0000313" key="1">
    <source>
        <dbReference type="EMBL" id="QJA85519.1"/>
    </source>
</evidence>
<dbReference type="AlphaFoldDB" id="A0A6M3KU41"/>
<proteinExistence type="predicted"/>